<organism evidence="2">
    <name type="scientific">Lichtheimia ramosa</name>
    <dbReference type="NCBI Taxonomy" id="688394"/>
    <lineage>
        <taxon>Eukaryota</taxon>
        <taxon>Fungi</taxon>
        <taxon>Fungi incertae sedis</taxon>
        <taxon>Mucoromycota</taxon>
        <taxon>Mucoromycotina</taxon>
        <taxon>Mucoromycetes</taxon>
        <taxon>Mucorales</taxon>
        <taxon>Lichtheimiaceae</taxon>
        <taxon>Lichtheimia</taxon>
    </lineage>
</organism>
<sequence>MRFTAISFAAIACLLATAQAAPPPQFGPLALNKRVLDGALSAVGSNGAAGATSALGGCSKPAPAGPDGYPTVDNSVTSPKGVVQSLIESLYPGLSLTTKQVDELVAAVLKALGADQLAGGVLGGGLGVVNDLAEKLGLEVGCIVQIIKETVEKVLGADKVKALETADGSASSQQ</sequence>
<dbReference type="AlphaFoldDB" id="A0A077WX70"/>
<gene>
    <name evidence="2" type="ORF">LRAMOSA03886</name>
</gene>
<dbReference type="OrthoDB" id="2281501at2759"/>
<keyword evidence="1" id="KW-0732">Signal</keyword>
<reference evidence="2" key="1">
    <citation type="journal article" date="2014" name="Genome Announc.">
        <title>De novo whole-genome sequence and genome annotation of Lichtheimia ramosa.</title>
        <authorList>
            <person name="Linde J."/>
            <person name="Schwartze V."/>
            <person name="Binder U."/>
            <person name="Lass-Florl C."/>
            <person name="Voigt K."/>
            <person name="Horn F."/>
        </authorList>
    </citation>
    <scope>NUCLEOTIDE SEQUENCE</scope>
    <source>
        <strain evidence="2">JMRC FSU:6197</strain>
    </source>
</reference>
<feature type="signal peptide" evidence="1">
    <location>
        <begin position="1"/>
        <end position="20"/>
    </location>
</feature>
<dbReference type="EMBL" id="LK023346">
    <property type="protein sequence ID" value="CDS11623.1"/>
    <property type="molecule type" value="Genomic_DNA"/>
</dbReference>
<accession>A0A077WX70</accession>
<name>A0A077WX70_9FUNG</name>
<proteinExistence type="predicted"/>
<evidence type="ECO:0000313" key="2">
    <source>
        <dbReference type="EMBL" id="CDS11623.1"/>
    </source>
</evidence>
<feature type="chain" id="PRO_5001726511" evidence="1">
    <location>
        <begin position="21"/>
        <end position="174"/>
    </location>
</feature>
<protein>
    <submittedName>
        <fullName evidence="2">Uncharacterized protein</fullName>
    </submittedName>
</protein>
<evidence type="ECO:0000256" key="1">
    <source>
        <dbReference type="SAM" id="SignalP"/>
    </source>
</evidence>